<reference evidence="5" key="1">
    <citation type="submission" date="2024-03" db="EMBL/GenBank/DDBJ databases">
        <title>WGS assembly of Saponaria officinalis var. Norfolk2.</title>
        <authorList>
            <person name="Jenkins J."/>
            <person name="Shu S."/>
            <person name="Grimwood J."/>
            <person name="Barry K."/>
            <person name="Goodstein D."/>
            <person name="Schmutz J."/>
            <person name="Leebens-Mack J."/>
            <person name="Osbourn A."/>
        </authorList>
    </citation>
    <scope>NUCLEOTIDE SEQUENCE [LARGE SCALE GENOMIC DNA]</scope>
    <source>
        <strain evidence="5">JIC</strain>
    </source>
</reference>
<organism evidence="5 6">
    <name type="scientific">Saponaria officinalis</name>
    <name type="common">Common soapwort</name>
    <name type="synonym">Lychnis saponaria</name>
    <dbReference type="NCBI Taxonomy" id="3572"/>
    <lineage>
        <taxon>Eukaryota</taxon>
        <taxon>Viridiplantae</taxon>
        <taxon>Streptophyta</taxon>
        <taxon>Embryophyta</taxon>
        <taxon>Tracheophyta</taxon>
        <taxon>Spermatophyta</taxon>
        <taxon>Magnoliopsida</taxon>
        <taxon>eudicotyledons</taxon>
        <taxon>Gunneridae</taxon>
        <taxon>Pentapetalae</taxon>
        <taxon>Caryophyllales</taxon>
        <taxon>Caryophyllaceae</taxon>
        <taxon>Caryophylleae</taxon>
        <taxon>Saponaria</taxon>
    </lineage>
</organism>
<protein>
    <submittedName>
        <fullName evidence="5">Uncharacterized protein</fullName>
    </submittedName>
</protein>
<evidence type="ECO:0000259" key="3">
    <source>
        <dbReference type="PROSITE" id="PS50089"/>
    </source>
</evidence>
<feature type="compositionally biased region" description="Pro residues" evidence="2">
    <location>
        <begin position="122"/>
        <end position="131"/>
    </location>
</feature>
<evidence type="ECO:0000256" key="2">
    <source>
        <dbReference type="SAM" id="MobiDB-lite"/>
    </source>
</evidence>
<keyword evidence="1" id="KW-0479">Metal-binding</keyword>
<dbReference type="PROSITE" id="PS50089">
    <property type="entry name" value="ZF_RING_2"/>
    <property type="match status" value="1"/>
</dbReference>
<dbReference type="GO" id="GO:0008270">
    <property type="term" value="F:zinc ion binding"/>
    <property type="evidence" value="ECO:0007669"/>
    <property type="project" value="UniProtKB-KW"/>
</dbReference>
<dbReference type="EMBL" id="JBDFQZ010000014">
    <property type="protein sequence ID" value="KAK9664039.1"/>
    <property type="molecule type" value="Genomic_DNA"/>
</dbReference>
<dbReference type="Gene3D" id="3.40.50.410">
    <property type="entry name" value="von Willebrand factor, type A domain"/>
    <property type="match status" value="1"/>
</dbReference>
<dbReference type="InterPro" id="IPR051266">
    <property type="entry name" value="CLCR"/>
</dbReference>
<dbReference type="InterPro" id="IPR013083">
    <property type="entry name" value="Znf_RING/FYVE/PHD"/>
</dbReference>
<keyword evidence="1" id="KW-0863">Zinc-finger</keyword>
<dbReference type="PANTHER" id="PTHR10579:SF158">
    <property type="entry name" value="RETROELEMENT POL POLYPROTEIN-LIKE"/>
    <property type="match status" value="1"/>
</dbReference>
<dbReference type="Pfam" id="PF14624">
    <property type="entry name" value="Vwaint"/>
    <property type="match status" value="1"/>
</dbReference>
<dbReference type="SMART" id="SM00184">
    <property type="entry name" value="RING"/>
    <property type="match status" value="1"/>
</dbReference>
<feature type="compositionally biased region" description="Low complexity" evidence="2">
    <location>
        <begin position="71"/>
        <end position="83"/>
    </location>
</feature>
<feature type="compositionally biased region" description="Low complexity" evidence="2">
    <location>
        <begin position="142"/>
        <end position="152"/>
    </location>
</feature>
<dbReference type="PROSITE" id="PS50234">
    <property type="entry name" value="VWFA"/>
    <property type="match status" value="1"/>
</dbReference>
<keyword evidence="6" id="KW-1185">Reference proteome</keyword>
<evidence type="ECO:0000256" key="1">
    <source>
        <dbReference type="PROSITE-ProRule" id="PRU00175"/>
    </source>
</evidence>
<dbReference type="InterPro" id="IPR001841">
    <property type="entry name" value="Znf_RING"/>
</dbReference>
<dbReference type="SMART" id="SM00327">
    <property type="entry name" value="VWA"/>
    <property type="match status" value="1"/>
</dbReference>
<dbReference type="PANTHER" id="PTHR10579">
    <property type="entry name" value="CALCIUM-ACTIVATED CHLORIDE CHANNEL REGULATOR"/>
    <property type="match status" value="1"/>
</dbReference>
<feature type="domain" description="RING-type" evidence="3">
    <location>
        <begin position="157"/>
        <end position="200"/>
    </location>
</feature>
<keyword evidence="1" id="KW-0862">Zinc</keyword>
<proteinExistence type="predicted"/>
<comment type="caution">
    <text evidence="5">The sequence shown here is derived from an EMBL/GenBank/DDBJ whole genome shotgun (WGS) entry which is preliminary data.</text>
</comment>
<dbReference type="InterPro" id="IPR002035">
    <property type="entry name" value="VWF_A"/>
</dbReference>
<dbReference type="Pfam" id="PF17123">
    <property type="entry name" value="zf-RING_11"/>
    <property type="match status" value="1"/>
</dbReference>
<dbReference type="AlphaFoldDB" id="A0AAW1GKL4"/>
<dbReference type="SUPFAM" id="SSF57850">
    <property type="entry name" value="RING/U-box"/>
    <property type="match status" value="1"/>
</dbReference>
<evidence type="ECO:0000313" key="6">
    <source>
        <dbReference type="Proteomes" id="UP001443914"/>
    </source>
</evidence>
<dbReference type="Gene3D" id="3.30.40.10">
    <property type="entry name" value="Zinc/RING finger domain, C3HC4 (zinc finger)"/>
    <property type="match status" value="1"/>
</dbReference>
<evidence type="ECO:0000313" key="5">
    <source>
        <dbReference type="EMBL" id="KAK9664039.1"/>
    </source>
</evidence>
<dbReference type="SUPFAM" id="SSF53300">
    <property type="entry name" value="vWA-like"/>
    <property type="match status" value="1"/>
</dbReference>
<accession>A0AAW1GKL4</accession>
<evidence type="ECO:0000259" key="4">
    <source>
        <dbReference type="PROSITE" id="PS50234"/>
    </source>
</evidence>
<gene>
    <name evidence="5" type="ORF">RND81_14G015500</name>
</gene>
<sequence>MAGNKAWQKAKQALSCLQIQTLDDTDDDDNETVVSYNRAGGSTRFLDEGASSPKAPVPVPRSPSRVLDEGASSSKAPVRSPPRSRSRVLDEGASSSKAVVPRSRFRPLDEGASSSNAAVPRPSSPTSPPTPRRGGLRRFITSSSSNYASSSSKPKTCEICTSAMIPGQGATFNAECSHTFHFSCITSNPKYGNRICPVCRATWKEIPFQIRTPGPRENRRENWVPWNRNEPWAASLQQQHAPQPTRFFEPDIYDDDEQITGAEQAAGSTLEITACPEVSAISKSSTFDDFSILVHLKARTPNPRVPVDVVFVVDVSGSMTGDKFSLLKRDVKFLIRHLTSRDRLSIIAFSSTALRLFPLRLMNDATKTEAIKAVDSVSTNGGTNIGEGLRKAFKVMIDRKFKNPVGSIVVFTDGQETYTDTGTECYELLIPSSIPVHTFLIGEHPKASPMHLISENSGGRITYVDSVNQDDLALCIGGLLSVFTQQLTVYVESSLQLRSVEAGKHRVRMTDDEKEGLINAGFLYAEEERDFLFTMNIPVTSDDETLVLKVNCTYRDPVTQNRVTSDEVKVKIDRPETMGSAPRAVAVEVDRQRNRVRAAVAMSEAESAAERGELARAVEILKSCHDTISASASVEVGDDVSVGLKSELGKMLERMMSRQVYQASTRAYILSGLSPYTWRWATTRREASTSTDVSQADQTAVVLGNVLPR</sequence>
<dbReference type="InterPro" id="IPR032838">
    <property type="entry name" value="Vwaint_dom"/>
</dbReference>
<dbReference type="Proteomes" id="UP001443914">
    <property type="component" value="Unassembled WGS sequence"/>
</dbReference>
<name>A0AAW1GKL4_SAPOF</name>
<feature type="region of interest" description="Disordered" evidence="2">
    <location>
        <begin position="23"/>
        <end position="154"/>
    </location>
</feature>
<feature type="domain" description="VWFA" evidence="4">
    <location>
        <begin position="308"/>
        <end position="487"/>
    </location>
</feature>
<dbReference type="Pfam" id="PF00092">
    <property type="entry name" value="VWA"/>
    <property type="match status" value="1"/>
</dbReference>
<dbReference type="InterPro" id="IPR036465">
    <property type="entry name" value="vWFA_dom_sf"/>
</dbReference>